<dbReference type="PANTHER" id="PTHR33490">
    <property type="entry name" value="BLR5614 PROTEIN-RELATED"/>
    <property type="match status" value="1"/>
</dbReference>
<keyword evidence="3" id="KW-1185">Reference proteome</keyword>
<dbReference type="InterPro" id="IPR002931">
    <property type="entry name" value="Transglutaminase-like"/>
</dbReference>
<sequence length="221" mass="25504">MQEFLSAYRYINCDHPKVKSYAKKICSGLDSPVEKAIALYNRIRDDFRYNPYKLNFTEEGIQSSNLLERNYGYCVEKASLLVATARAEGIPARMGFANVKNHIGTSNLEEILETDVFVFHGYAELYLNERWVKLTPAFNKSLCDYLGVPVLEFDGENDAFFQQYDQTGKQLEFLHFYGTFEDIPFNLMLTELRSAYPHLSKYFTQGVVDFQEIRTELGIAS</sequence>
<dbReference type="Pfam" id="PF01841">
    <property type="entry name" value="Transglut_core"/>
    <property type="match status" value="1"/>
</dbReference>
<accession>A0A4D7JY06</accession>
<reference evidence="2 3" key="1">
    <citation type="submission" date="2018-04" db="EMBL/GenBank/DDBJ databases">
        <title>Complete genome uncultured novel isolate.</title>
        <authorList>
            <person name="Merlino G."/>
        </authorList>
    </citation>
    <scope>NUCLEOTIDE SEQUENCE [LARGE SCALE GENOMIC DNA]</scope>
    <source>
        <strain evidence="3">R1DC9</strain>
    </source>
</reference>
<dbReference type="PANTHER" id="PTHR33490:SF3">
    <property type="entry name" value="CONSERVED INTEGRAL MEMBRANE PROTEIN"/>
    <property type="match status" value="1"/>
</dbReference>
<dbReference type="SUPFAM" id="SSF54001">
    <property type="entry name" value="Cysteine proteinases"/>
    <property type="match status" value="1"/>
</dbReference>
<dbReference type="InterPro" id="IPR038765">
    <property type="entry name" value="Papain-like_cys_pep_sf"/>
</dbReference>
<dbReference type="EMBL" id="CP028923">
    <property type="protein sequence ID" value="QCK13554.1"/>
    <property type="molecule type" value="Genomic_DNA"/>
</dbReference>
<evidence type="ECO:0000313" key="2">
    <source>
        <dbReference type="EMBL" id="QCK13554.1"/>
    </source>
</evidence>
<dbReference type="Gene3D" id="3.10.620.30">
    <property type="match status" value="1"/>
</dbReference>
<proteinExistence type="predicted"/>
<feature type="domain" description="Transglutaminase-like" evidence="1">
    <location>
        <begin position="66"/>
        <end position="138"/>
    </location>
</feature>
<organism evidence="2 3">
    <name type="scientific">Mangrovivirga cuniculi</name>
    <dbReference type="NCBI Taxonomy" id="2715131"/>
    <lineage>
        <taxon>Bacteria</taxon>
        <taxon>Pseudomonadati</taxon>
        <taxon>Bacteroidota</taxon>
        <taxon>Cytophagia</taxon>
        <taxon>Cytophagales</taxon>
        <taxon>Mangrovivirgaceae</taxon>
        <taxon>Mangrovivirga</taxon>
    </lineage>
</organism>
<dbReference type="Proteomes" id="UP000298616">
    <property type="component" value="Chromosome"/>
</dbReference>
<dbReference type="SMART" id="SM00460">
    <property type="entry name" value="TGc"/>
    <property type="match status" value="1"/>
</dbReference>
<dbReference type="RefSeq" id="WP_137089152.1">
    <property type="nucleotide sequence ID" value="NZ_CP028923.1"/>
</dbReference>
<evidence type="ECO:0000313" key="3">
    <source>
        <dbReference type="Proteomes" id="UP000298616"/>
    </source>
</evidence>
<protein>
    <submittedName>
        <fullName evidence="2">Transglutaminase</fullName>
    </submittedName>
</protein>
<dbReference type="KEGG" id="fpf:DCC35_01690"/>
<gene>
    <name evidence="2" type="ORF">DCC35_01690</name>
</gene>
<name>A0A4D7JY06_9BACT</name>
<evidence type="ECO:0000259" key="1">
    <source>
        <dbReference type="SMART" id="SM00460"/>
    </source>
</evidence>
<dbReference type="AlphaFoldDB" id="A0A4D7JY06"/>
<dbReference type="OrthoDB" id="9804872at2"/>